<feature type="region of interest" description="Disordered" evidence="1">
    <location>
        <begin position="81"/>
        <end position="100"/>
    </location>
</feature>
<dbReference type="AlphaFoldDB" id="A0A4Y2LPU8"/>
<name>A0A4Y2LPU8_ARAVE</name>
<dbReference type="Proteomes" id="UP000499080">
    <property type="component" value="Unassembled WGS sequence"/>
</dbReference>
<keyword evidence="3" id="KW-1185">Reference proteome</keyword>
<reference evidence="2 3" key="1">
    <citation type="journal article" date="2019" name="Sci. Rep.">
        <title>Orb-weaving spider Araneus ventricosus genome elucidates the spidroin gene catalogue.</title>
        <authorList>
            <person name="Kono N."/>
            <person name="Nakamura H."/>
            <person name="Ohtoshi R."/>
            <person name="Moran D.A.P."/>
            <person name="Shinohara A."/>
            <person name="Yoshida Y."/>
            <person name="Fujiwara M."/>
            <person name="Mori M."/>
            <person name="Tomita M."/>
            <person name="Arakawa K."/>
        </authorList>
    </citation>
    <scope>NUCLEOTIDE SEQUENCE [LARGE SCALE GENOMIC DNA]</scope>
</reference>
<sequence>MSGFTLRELLLRIGTAVLAPIIGRATNYLHNPCRPTRLKGLEPILNDGEQTTTCSANSNVVTEVLLCFMSFCYPWVVPRRPSDEASASVPEGSRFENRFH</sequence>
<protein>
    <submittedName>
        <fullName evidence="2">Uncharacterized protein</fullName>
    </submittedName>
</protein>
<proteinExistence type="predicted"/>
<organism evidence="2 3">
    <name type="scientific">Araneus ventricosus</name>
    <name type="common">Orbweaver spider</name>
    <name type="synonym">Epeira ventricosa</name>
    <dbReference type="NCBI Taxonomy" id="182803"/>
    <lineage>
        <taxon>Eukaryota</taxon>
        <taxon>Metazoa</taxon>
        <taxon>Ecdysozoa</taxon>
        <taxon>Arthropoda</taxon>
        <taxon>Chelicerata</taxon>
        <taxon>Arachnida</taxon>
        <taxon>Araneae</taxon>
        <taxon>Araneomorphae</taxon>
        <taxon>Entelegynae</taxon>
        <taxon>Araneoidea</taxon>
        <taxon>Araneidae</taxon>
        <taxon>Araneus</taxon>
    </lineage>
</organism>
<dbReference type="EMBL" id="BGPR01006098">
    <property type="protein sequence ID" value="GBN16053.1"/>
    <property type="molecule type" value="Genomic_DNA"/>
</dbReference>
<accession>A0A4Y2LPU8</accession>
<comment type="caution">
    <text evidence="2">The sequence shown here is derived from an EMBL/GenBank/DDBJ whole genome shotgun (WGS) entry which is preliminary data.</text>
</comment>
<gene>
    <name evidence="2" type="ORF">AVEN_266223_1</name>
</gene>
<evidence type="ECO:0000313" key="3">
    <source>
        <dbReference type="Proteomes" id="UP000499080"/>
    </source>
</evidence>
<evidence type="ECO:0000256" key="1">
    <source>
        <dbReference type="SAM" id="MobiDB-lite"/>
    </source>
</evidence>
<evidence type="ECO:0000313" key="2">
    <source>
        <dbReference type="EMBL" id="GBN16053.1"/>
    </source>
</evidence>